<organism evidence="6">
    <name type="scientific">Culicoides sonorensis</name>
    <name type="common">Biting midge</name>
    <dbReference type="NCBI Taxonomy" id="179676"/>
    <lineage>
        <taxon>Eukaryota</taxon>
        <taxon>Metazoa</taxon>
        <taxon>Ecdysozoa</taxon>
        <taxon>Arthropoda</taxon>
        <taxon>Hexapoda</taxon>
        <taxon>Insecta</taxon>
        <taxon>Pterygota</taxon>
        <taxon>Neoptera</taxon>
        <taxon>Endopterygota</taxon>
        <taxon>Diptera</taxon>
        <taxon>Nematocera</taxon>
        <taxon>Chironomoidea</taxon>
        <taxon>Ceratopogonidae</taxon>
        <taxon>Ceratopogoninae</taxon>
        <taxon>Culicoides</taxon>
        <taxon>Monoculicoides</taxon>
    </lineage>
</organism>
<evidence type="ECO:0000256" key="1">
    <source>
        <dbReference type="ARBA" id="ARBA00004496"/>
    </source>
</evidence>
<dbReference type="GO" id="GO:0070736">
    <property type="term" value="F:protein-glycine ligase activity, initiating"/>
    <property type="evidence" value="ECO:0007669"/>
    <property type="project" value="TreeGrafter"/>
</dbReference>
<name>A0A336MU92_CULSO</name>
<gene>
    <name evidence="6" type="primary">CSON005248</name>
</gene>
<dbReference type="InterPro" id="IPR051437">
    <property type="entry name" value="TTLL_monoglycylase"/>
</dbReference>
<reference evidence="6" key="1">
    <citation type="submission" date="2018-07" db="EMBL/GenBank/DDBJ databases">
        <authorList>
            <person name="Quirk P.G."/>
            <person name="Krulwich T.A."/>
        </authorList>
    </citation>
    <scope>NUCLEOTIDE SEQUENCE</scope>
</reference>
<dbReference type="EMBL" id="UFQT01002099">
    <property type="protein sequence ID" value="SSX32669.1"/>
    <property type="molecule type" value="Genomic_DNA"/>
</dbReference>
<keyword evidence="5" id="KW-0067">ATP-binding</keyword>
<dbReference type="GO" id="GO:0005524">
    <property type="term" value="F:ATP binding"/>
    <property type="evidence" value="ECO:0007669"/>
    <property type="project" value="UniProtKB-KW"/>
</dbReference>
<keyword evidence="3" id="KW-0436">Ligase</keyword>
<keyword evidence="2" id="KW-0963">Cytoplasm</keyword>
<dbReference type="PROSITE" id="PS51221">
    <property type="entry name" value="TTL"/>
    <property type="match status" value="1"/>
</dbReference>
<evidence type="ECO:0000256" key="3">
    <source>
        <dbReference type="ARBA" id="ARBA00022598"/>
    </source>
</evidence>
<evidence type="ECO:0000256" key="5">
    <source>
        <dbReference type="ARBA" id="ARBA00022840"/>
    </source>
</evidence>
<keyword evidence="4" id="KW-0547">Nucleotide-binding</keyword>
<accession>A0A336MU92</accession>
<proteinExistence type="predicted"/>
<dbReference type="AlphaFoldDB" id="A0A336MU92"/>
<evidence type="ECO:0000256" key="2">
    <source>
        <dbReference type="ARBA" id="ARBA00022490"/>
    </source>
</evidence>
<evidence type="ECO:0000313" key="6">
    <source>
        <dbReference type="EMBL" id="SSX32669.1"/>
    </source>
</evidence>
<dbReference type="GO" id="GO:0060271">
    <property type="term" value="P:cilium assembly"/>
    <property type="evidence" value="ECO:0007669"/>
    <property type="project" value="TreeGrafter"/>
</dbReference>
<dbReference type="VEuPathDB" id="VectorBase:CSON005248"/>
<dbReference type="GO" id="GO:0005930">
    <property type="term" value="C:axoneme"/>
    <property type="evidence" value="ECO:0007669"/>
    <property type="project" value="TreeGrafter"/>
</dbReference>
<dbReference type="GO" id="GO:0003341">
    <property type="term" value="P:cilium movement"/>
    <property type="evidence" value="ECO:0007669"/>
    <property type="project" value="TreeGrafter"/>
</dbReference>
<dbReference type="Pfam" id="PF03133">
    <property type="entry name" value="TTL"/>
    <property type="match status" value="1"/>
</dbReference>
<evidence type="ECO:0000256" key="4">
    <source>
        <dbReference type="ARBA" id="ARBA00022741"/>
    </source>
</evidence>
<comment type="subcellular location">
    <subcellularLocation>
        <location evidence="1">Cytoplasm</location>
    </subcellularLocation>
</comment>
<protein>
    <submittedName>
        <fullName evidence="6">CSON005248 protein</fullName>
    </submittedName>
</protein>
<dbReference type="SUPFAM" id="SSF56059">
    <property type="entry name" value="Glutathione synthetase ATP-binding domain-like"/>
    <property type="match status" value="1"/>
</dbReference>
<dbReference type="PANTHER" id="PTHR45870">
    <property type="entry name" value="TUBULIN MONOGLYCYLASE TTLL3"/>
    <property type="match status" value="1"/>
</dbReference>
<dbReference type="GO" id="GO:0015630">
    <property type="term" value="C:microtubule cytoskeleton"/>
    <property type="evidence" value="ECO:0007669"/>
    <property type="project" value="TreeGrafter"/>
</dbReference>
<dbReference type="PANTHER" id="PTHR45870:SF2">
    <property type="entry name" value="TUBULIN MONOGLYCYLASE TTLL3"/>
    <property type="match status" value="1"/>
</dbReference>
<sequence length="590" mass="69323">MGFNKKLETQKRFLQYRDRVATAVQEKKIFKIIGTGCGAIRIREVLRKRGWIEQKVIAWYTIYNQMSKMSLVNETRPGNEAESALIYKLIGDYNPDFIWCHNQMAYDLYRGNETINRIKFIGLNFCGKDDIITYVQKINDKLEMEKQEKINYSRTYEINTQKDILQFEKQFKLNLITGLLLYLFDGRPMTKFFVKLSDSIGFEGLDFTLRIIEKCMMQLSQDKTKTLMDVFIYCSEINIVQWNQIVKAHIEIVKLNKRIRLEGDAVTEIMSRITNCGKFLKTQIPESYYEGYHNIYILKPAWSGEGDGITLLDDHQQIISLLQNANRKFIVQKYIERPLLLYGHTKTDIRQYFLITLDKRHFRGWSHPLCSIKCCSKKFSLTDFHESCHITNTSIQLKYHEKTDVNLPDHHMMSLASLNQYFEQIDKKNVYFDVIYPEMKRVLKEFVEMSYDYIEHRPGRYQLFGCDWMITDDFKVFLIEINATPSLEHYTPVSNVLIDTVLEDLVKVTVDFQRNPKAETGAFEIVHEMRLHKSSADYNNKVEKQQEKVKLEVIAPYTNCSINLSENQIQAENNIEVATMNTAVEIEVIA</sequence>
<dbReference type="Gene3D" id="3.30.470.20">
    <property type="entry name" value="ATP-grasp fold, B domain"/>
    <property type="match status" value="1"/>
</dbReference>
<dbReference type="InterPro" id="IPR004344">
    <property type="entry name" value="TTL/TTLL_fam"/>
</dbReference>